<proteinExistence type="predicted"/>
<dbReference type="AlphaFoldDB" id="A0A9D6Z3G5"/>
<name>A0A9D6Z3G5_9BACT</name>
<reference evidence="1" key="1">
    <citation type="submission" date="2020-07" db="EMBL/GenBank/DDBJ databases">
        <title>Huge and variable diversity of episymbiotic CPR bacteria and DPANN archaea in groundwater ecosystems.</title>
        <authorList>
            <person name="He C.Y."/>
            <person name="Keren R."/>
            <person name="Whittaker M."/>
            <person name="Farag I.F."/>
            <person name="Doudna J."/>
            <person name="Cate J.H.D."/>
            <person name="Banfield J.F."/>
        </authorList>
    </citation>
    <scope>NUCLEOTIDE SEQUENCE</scope>
    <source>
        <strain evidence="1">NC_groundwater_1664_Pr3_B-0.1um_52_9</strain>
    </source>
</reference>
<sequence>MKEKQSRTEVGDAQVALYHNVFRRDDFEKTAYILFNLVKEAQRLHPGKKRILFLDIEGHRNEQGGYDPDMLELQQEFLVGFLLNFLTEVHSPLASVRNSGMQEDAVPEALTVRDRQ</sequence>
<protein>
    <submittedName>
        <fullName evidence="1">Uncharacterized protein</fullName>
    </submittedName>
</protein>
<comment type="caution">
    <text evidence="1">The sequence shown here is derived from an EMBL/GenBank/DDBJ whole genome shotgun (WGS) entry which is preliminary data.</text>
</comment>
<organism evidence="1 2">
    <name type="scientific">Desulfomonile tiedjei</name>
    <dbReference type="NCBI Taxonomy" id="2358"/>
    <lineage>
        <taxon>Bacteria</taxon>
        <taxon>Pseudomonadati</taxon>
        <taxon>Thermodesulfobacteriota</taxon>
        <taxon>Desulfomonilia</taxon>
        <taxon>Desulfomonilales</taxon>
        <taxon>Desulfomonilaceae</taxon>
        <taxon>Desulfomonile</taxon>
    </lineage>
</organism>
<evidence type="ECO:0000313" key="1">
    <source>
        <dbReference type="EMBL" id="MBI5249582.1"/>
    </source>
</evidence>
<gene>
    <name evidence="1" type="ORF">HY912_08815</name>
</gene>
<accession>A0A9D6Z3G5</accession>
<evidence type="ECO:0000313" key="2">
    <source>
        <dbReference type="Proteomes" id="UP000807825"/>
    </source>
</evidence>
<dbReference type="Proteomes" id="UP000807825">
    <property type="component" value="Unassembled WGS sequence"/>
</dbReference>
<dbReference type="EMBL" id="JACRDE010000236">
    <property type="protein sequence ID" value="MBI5249582.1"/>
    <property type="molecule type" value="Genomic_DNA"/>
</dbReference>